<dbReference type="GO" id="GO:0004252">
    <property type="term" value="F:serine-type endopeptidase activity"/>
    <property type="evidence" value="ECO:0007669"/>
    <property type="project" value="TreeGrafter"/>
</dbReference>
<dbReference type="Pfam" id="PF07676">
    <property type="entry name" value="PD40"/>
    <property type="match status" value="2"/>
</dbReference>
<dbReference type="InterPro" id="IPR011042">
    <property type="entry name" value="6-blade_b-propeller_TolB-like"/>
</dbReference>
<reference evidence="4 5" key="1">
    <citation type="submission" date="2018-06" db="EMBL/GenBank/DDBJ databases">
        <title>Actinomadura craniellae sp. nov. isolated from marine sponge Craniella sp.</title>
        <authorList>
            <person name="Li L."/>
            <person name="Xu Q.H."/>
            <person name="Lin H.W."/>
            <person name="Lu Y.H."/>
        </authorList>
    </citation>
    <scope>NUCLEOTIDE SEQUENCE [LARGE SCALE GENOMIC DNA]</scope>
    <source>
        <strain evidence="4 5">LHW63021</strain>
    </source>
</reference>
<evidence type="ECO:0000313" key="5">
    <source>
        <dbReference type="Proteomes" id="UP000251891"/>
    </source>
</evidence>
<organism evidence="4 5">
    <name type="scientific">Actinomadura craniellae</name>
    <dbReference type="NCBI Taxonomy" id="2231787"/>
    <lineage>
        <taxon>Bacteria</taxon>
        <taxon>Bacillati</taxon>
        <taxon>Actinomycetota</taxon>
        <taxon>Actinomycetes</taxon>
        <taxon>Streptosporangiales</taxon>
        <taxon>Thermomonosporaceae</taxon>
        <taxon>Actinomadura</taxon>
    </lineage>
</organism>
<dbReference type="AlphaFoldDB" id="A0A365H7D3"/>
<dbReference type="EMBL" id="QLYX01000004">
    <property type="protein sequence ID" value="RAY15015.1"/>
    <property type="molecule type" value="Genomic_DNA"/>
</dbReference>
<evidence type="ECO:0000256" key="2">
    <source>
        <dbReference type="ARBA" id="ARBA00022825"/>
    </source>
</evidence>
<evidence type="ECO:0000313" key="4">
    <source>
        <dbReference type="EMBL" id="RAY15015.1"/>
    </source>
</evidence>
<comment type="caution">
    <text evidence="4">The sequence shown here is derived from an EMBL/GenBank/DDBJ whole genome shotgun (WGS) entry which is preliminary data.</text>
</comment>
<protein>
    <recommendedName>
        <fullName evidence="3">Peptidase S9 prolyl oligopeptidase catalytic domain-containing protein</fullName>
    </recommendedName>
</protein>
<feature type="domain" description="Peptidase S9 prolyl oligopeptidase catalytic" evidence="3">
    <location>
        <begin position="405"/>
        <end position="605"/>
    </location>
</feature>
<keyword evidence="1" id="KW-0378">Hydrolase</keyword>
<dbReference type="InterPro" id="IPR029058">
    <property type="entry name" value="AB_hydrolase_fold"/>
</dbReference>
<dbReference type="PANTHER" id="PTHR42776">
    <property type="entry name" value="SERINE PEPTIDASE S9 FAMILY MEMBER"/>
    <property type="match status" value="1"/>
</dbReference>
<keyword evidence="2" id="KW-0645">Protease</keyword>
<dbReference type="Pfam" id="PF00326">
    <property type="entry name" value="Peptidase_S9"/>
    <property type="match status" value="1"/>
</dbReference>
<dbReference type="Gene3D" id="2.120.10.30">
    <property type="entry name" value="TolB, C-terminal domain"/>
    <property type="match status" value="2"/>
</dbReference>
<dbReference type="SUPFAM" id="SSF69304">
    <property type="entry name" value="Tricorn protease N-terminal domain"/>
    <property type="match status" value="1"/>
</dbReference>
<keyword evidence="2" id="KW-0720">Serine protease</keyword>
<evidence type="ECO:0000256" key="1">
    <source>
        <dbReference type="ARBA" id="ARBA00022801"/>
    </source>
</evidence>
<dbReference type="InterPro" id="IPR011659">
    <property type="entry name" value="WD40"/>
</dbReference>
<evidence type="ECO:0000259" key="3">
    <source>
        <dbReference type="Pfam" id="PF00326"/>
    </source>
</evidence>
<dbReference type="SUPFAM" id="SSF53474">
    <property type="entry name" value="alpha/beta-Hydrolases"/>
    <property type="match status" value="1"/>
</dbReference>
<dbReference type="Proteomes" id="UP000251891">
    <property type="component" value="Unassembled WGS sequence"/>
</dbReference>
<gene>
    <name evidence="4" type="ORF">DPM19_09700</name>
</gene>
<dbReference type="PANTHER" id="PTHR42776:SF27">
    <property type="entry name" value="DIPEPTIDYL PEPTIDASE FAMILY MEMBER 6"/>
    <property type="match status" value="1"/>
</dbReference>
<accession>A0A365H7D3</accession>
<sequence>MAGSHESGEPVFEYLDFVPRERFRRALAVSPDGAAVAYSSNAGGVFDLWTIPASGGRPRRLTHLSDQAVAQIAWTPDGKSLVFTADREGDEQYRLYMVGVDGGDVTEVGHGPDCQRVLADEPFDTEGRHLVYAANDRDATVQDILVRDLPDGTERRILPPPGVQFTPVRVSPDGRWLSARGSRSNSDVAAYLIDLADAGSVPRCLTAGYGQRFFAPGPWTPDSSGFYLCTDLWGEFTTVGLYLLPDASLTQVVADEWDVELIGSAGDTLFWTVNENGCSTLHARRNDAVLRLPQIPQGVVDALALTPDAEQVVLEIDSAARPREIGVLDLSTGFRYLTDTRPPAIQAVTPVEPDLVSYPAGDGRHVHALLYRPHAPGPHPVLLSIHGGPEAQERPQYVYSGLYQHLLAQGIAVFAPNIAGSTGYGRAHRLLIYRDWGGVDLNDLDHAARYLRTLPGLDAGRLAVMGASYGGFAALSCLARLRHPWAAGVSLCGPTNLLTLARACPPTWKTTVASVLGDPDTDAEHLLRRSPITYADAIDAPVFVLQGARDPRVPQDESDQIVARLRGRDVDVRYDVYLDEGHGFTNRDNEIKAYGDIARFITSHLLGE</sequence>
<name>A0A365H7D3_9ACTN</name>
<proteinExistence type="predicted"/>
<dbReference type="InterPro" id="IPR001375">
    <property type="entry name" value="Peptidase_S9_cat"/>
</dbReference>
<dbReference type="Gene3D" id="3.40.50.1820">
    <property type="entry name" value="alpha/beta hydrolase"/>
    <property type="match status" value="1"/>
</dbReference>
<keyword evidence="5" id="KW-1185">Reference proteome</keyword>
<dbReference type="GO" id="GO:0006508">
    <property type="term" value="P:proteolysis"/>
    <property type="evidence" value="ECO:0007669"/>
    <property type="project" value="InterPro"/>
</dbReference>